<dbReference type="AlphaFoldDB" id="F2K1N9"/>
<organism evidence="1 2">
    <name type="scientific">Marinomonas mediterranea (strain ATCC 700492 / JCM 21426 / NBRC 103028 / MMB-1)</name>
    <dbReference type="NCBI Taxonomy" id="717774"/>
    <lineage>
        <taxon>Bacteria</taxon>
        <taxon>Pseudomonadati</taxon>
        <taxon>Pseudomonadota</taxon>
        <taxon>Gammaproteobacteria</taxon>
        <taxon>Oceanospirillales</taxon>
        <taxon>Oceanospirillaceae</taxon>
        <taxon>Marinomonas</taxon>
    </lineage>
</organism>
<reference evidence="1 2" key="1">
    <citation type="journal article" date="2012" name="Stand. Genomic Sci.">
        <title>Complete genome sequence of the melanogenic marine bacterium Marinomonas mediterranea type strain (MMB-1(T)).</title>
        <authorList>
            <person name="Lucas-Elio P."/>
            <person name="Goodwin L."/>
            <person name="Woyke T."/>
            <person name="Pitluck S."/>
            <person name="Nolan M."/>
            <person name="Kyrpides N.C."/>
            <person name="Detter J.C."/>
            <person name="Copeland A."/>
            <person name="Teshima H."/>
            <person name="Bruce D."/>
            <person name="Detter C."/>
            <person name="Tapia R."/>
            <person name="Han S."/>
            <person name="Land M.L."/>
            <person name="Ivanova N."/>
            <person name="Mikhailova N."/>
            <person name="Johnston A.W."/>
            <person name="Sanchez-Amat A."/>
        </authorList>
    </citation>
    <scope>NUCLEOTIDE SEQUENCE [LARGE SCALE GENOMIC DNA]</scope>
    <source>
        <strain evidence="2">ATCC 700492 / JCM 21426 / NBRC 103028 / MMB-1</strain>
    </source>
</reference>
<proteinExistence type="predicted"/>
<dbReference type="RefSeq" id="WP_013662171.1">
    <property type="nucleotide sequence ID" value="NC_015276.1"/>
</dbReference>
<accession>F2K1N9</accession>
<dbReference type="STRING" id="717774.Marme_3050"/>
<evidence type="ECO:0000313" key="1">
    <source>
        <dbReference type="EMBL" id="ADZ92269.1"/>
    </source>
</evidence>
<dbReference type="Proteomes" id="UP000001062">
    <property type="component" value="Chromosome"/>
</dbReference>
<dbReference type="EMBL" id="CP002583">
    <property type="protein sequence ID" value="ADZ92269.1"/>
    <property type="molecule type" value="Genomic_DNA"/>
</dbReference>
<gene>
    <name evidence="1" type="ordered locus">Marme_3050</name>
</gene>
<dbReference type="HOGENOM" id="CLU_2343404_0_0_6"/>
<protein>
    <submittedName>
        <fullName evidence="1">Uncharacterized protein</fullName>
    </submittedName>
</protein>
<dbReference type="KEGG" id="mme:Marme_3050"/>
<keyword evidence="2" id="KW-1185">Reference proteome</keyword>
<name>F2K1N9_MARM1</name>
<evidence type="ECO:0000313" key="2">
    <source>
        <dbReference type="Proteomes" id="UP000001062"/>
    </source>
</evidence>
<sequence>MRLEVDGAHHRIRLHKKLLLAFEQHTHNYGVFSPAIASEWHLRLRIKTFPNGPQATLFPGAKTHYMLPAPERDEQGRALIDDNPVSDAEAMEHSWVTMEKSVVNKFEGLGWSQG</sequence>
<dbReference type="PATRIC" id="fig|717774.3.peg.3138"/>